<dbReference type="GO" id="GO:0008270">
    <property type="term" value="F:zinc ion binding"/>
    <property type="evidence" value="ECO:0007669"/>
    <property type="project" value="InterPro"/>
</dbReference>
<comment type="subcellular location">
    <subcellularLocation>
        <location evidence="1">Nucleus</location>
    </subcellularLocation>
</comment>
<comment type="caution">
    <text evidence="7">The sequence shown here is derived from an EMBL/GenBank/DDBJ whole genome shotgun (WGS) entry which is preliminary data.</text>
</comment>
<keyword evidence="8" id="KW-1185">Reference proteome</keyword>
<dbReference type="GO" id="GO:0000976">
    <property type="term" value="F:transcription cis-regulatory region binding"/>
    <property type="evidence" value="ECO:0007669"/>
    <property type="project" value="TreeGrafter"/>
</dbReference>
<sequence length="448" mass="51051">MVPVPTRRLRRPKVKGCYECSQRRINCDRTEPSCQKCIHKGISCSGLGVRYRFNHGVASRGKLAGKNITGERLQMNLFFCCVFLHSLLIFHRADPVPKSPCTDARVMEFEPDILCPSNFLDPLGPWNRYLVTYFRLIKSATEWDLVSEHIAPAMVAIDDESNGYRAIILPVAEWHRPVLNAVLASSTYHIALKLSSQTEALQQAQIFYIQAIDELMQLSSNVNTEPTQTSRILTTVVMLVCAMITGSSDFPILYKMLEHSIQASNTQTRRGKLAFDSFVELQMRKFELYAGPFLDPKVAINRFNDTESIDRGLGCLLQCSQLHPEYSVVLERASRLIHIACLIYSLRVRNDLSPGKSRQLVEQYRQTISQYHHESPGWKILIWPTFIVAAGTVDHAHRSFFTSIFHDFFKKTGFGNLRTALNILKSIWQDSTSANWAEALPQWKSFIM</sequence>
<keyword evidence="4" id="KW-0804">Transcription</keyword>
<dbReference type="EMBL" id="JAPZBS010000007">
    <property type="protein sequence ID" value="KAJ5369341.1"/>
    <property type="molecule type" value="Genomic_DNA"/>
</dbReference>
<dbReference type="GO" id="GO:0005634">
    <property type="term" value="C:nucleus"/>
    <property type="evidence" value="ECO:0007669"/>
    <property type="project" value="UniProtKB-SubCell"/>
</dbReference>
<dbReference type="SUPFAM" id="SSF57701">
    <property type="entry name" value="Zn2/Cys6 DNA-binding domain"/>
    <property type="match status" value="1"/>
</dbReference>
<evidence type="ECO:0000259" key="6">
    <source>
        <dbReference type="PROSITE" id="PS50048"/>
    </source>
</evidence>
<dbReference type="OrthoDB" id="5386330at2759"/>
<dbReference type="InterPro" id="IPR001138">
    <property type="entry name" value="Zn2Cys6_DnaBD"/>
</dbReference>
<evidence type="ECO:0000313" key="8">
    <source>
        <dbReference type="Proteomes" id="UP001147782"/>
    </source>
</evidence>
<dbReference type="Pfam" id="PF00172">
    <property type="entry name" value="Zn_clus"/>
    <property type="match status" value="1"/>
</dbReference>
<dbReference type="GO" id="GO:0045944">
    <property type="term" value="P:positive regulation of transcription by RNA polymerase II"/>
    <property type="evidence" value="ECO:0007669"/>
    <property type="project" value="TreeGrafter"/>
</dbReference>
<keyword evidence="3" id="KW-0238">DNA-binding</keyword>
<dbReference type="Proteomes" id="UP001147782">
    <property type="component" value="Unassembled WGS sequence"/>
</dbReference>
<dbReference type="CDD" id="cd00067">
    <property type="entry name" value="GAL4"/>
    <property type="match status" value="1"/>
</dbReference>
<gene>
    <name evidence="7" type="ORF">N7496_009101</name>
</gene>
<name>A0A9W9V7P2_9EURO</name>
<dbReference type="GeneID" id="81441199"/>
<dbReference type="PANTHER" id="PTHR37534">
    <property type="entry name" value="TRANSCRIPTIONAL ACTIVATOR PROTEIN UGA3"/>
    <property type="match status" value="1"/>
</dbReference>
<feature type="domain" description="Zn(2)-C6 fungal-type" evidence="6">
    <location>
        <begin position="16"/>
        <end position="45"/>
    </location>
</feature>
<keyword evidence="2" id="KW-0805">Transcription regulation</keyword>
<dbReference type="Pfam" id="PF11951">
    <property type="entry name" value="Fungal_trans_2"/>
    <property type="match status" value="2"/>
</dbReference>
<proteinExistence type="predicted"/>
<evidence type="ECO:0000256" key="4">
    <source>
        <dbReference type="ARBA" id="ARBA00023163"/>
    </source>
</evidence>
<dbReference type="AlphaFoldDB" id="A0A9W9V7P2"/>
<reference evidence="7" key="1">
    <citation type="submission" date="2022-11" db="EMBL/GenBank/DDBJ databases">
        <authorList>
            <person name="Petersen C."/>
        </authorList>
    </citation>
    <scope>NUCLEOTIDE SEQUENCE</scope>
    <source>
        <strain evidence="7">IBT 29864</strain>
    </source>
</reference>
<dbReference type="PROSITE" id="PS00463">
    <property type="entry name" value="ZN2_CY6_FUNGAL_1"/>
    <property type="match status" value="1"/>
</dbReference>
<dbReference type="RefSeq" id="XP_056554083.1">
    <property type="nucleotide sequence ID" value="XM_056702020.1"/>
</dbReference>
<evidence type="ECO:0000256" key="1">
    <source>
        <dbReference type="ARBA" id="ARBA00004123"/>
    </source>
</evidence>
<dbReference type="PROSITE" id="PS50048">
    <property type="entry name" value="ZN2_CY6_FUNGAL_2"/>
    <property type="match status" value="1"/>
</dbReference>
<dbReference type="InterPro" id="IPR036864">
    <property type="entry name" value="Zn2-C6_fun-type_DNA-bd_sf"/>
</dbReference>
<evidence type="ECO:0000256" key="2">
    <source>
        <dbReference type="ARBA" id="ARBA00023015"/>
    </source>
</evidence>
<dbReference type="PANTHER" id="PTHR37534:SF17">
    <property type="entry name" value="ZN(2)-C6 FUNGAL-TYPE DOMAIN-CONTAINING PROTEIN"/>
    <property type="match status" value="1"/>
</dbReference>
<evidence type="ECO:0000256" key="5">
    <source>
        <dbReference type="ARBA" id="ARBA00023242"/>
    </source>
</evidence>
<protein>
    <recommendedName>
        <fullName evidence="6">Zn(2)-C6 fungal-type domain-containing protein</fullName>
    </recommendedName>
</protein>
<evidence type="ECO:0000256" key="3">
    <source>
        <dbReference type="ARBA" id="ARBA00023125"/>
    </source>
</evidence>
<accession>A0A9W9V7P2</accession>
<keyword evidence="5" id="KW-0539">Nucleus</keyword>
<dbReference type="InterPro" id="IPR021858">
    <property type="entry name" value="Fun_TF"/>
</dbReference>
<organism evidence="7 8">
    <name type="scientific">Penicillium cataractarum</name>
    <dbReference type="NCBI Taxonomy" id="2100454"/>
    <lineage>
        <taxon>Eukaryota</taxon>
        <taxon>Fungi</taxon>
        <taxon>Dikarya</taxon>
        <taxon>Ascomycota</taxon>
        <taxon>Pezizomycotina</taxon>
        <taxon>Eurotiomycetes</taxon>
        <taxon>Eurotiomycetidae</taxon>
        <taxon>Eurotiales</taxon>
        <taxon>Aspergillaceae</taxon>
        <taxon>Penicillium</taxon>
    </lineage>
</organism>
<dbReference type="GO" id="GO:0000981">
    <property type="term" value="F:DNA-binding transcription factor activity, RNA polymerase II-specific"/>
    <property type="evidence" value="ECO:0007669"/>
    <property type="project" value="InterPro"/>
</dbReference>
<dbReference type="Gene3D" id="4.10.240.10">
    <property type="entry name" value="Zn(2)-C6 fungal-type DNA-binding domain"/>
    <property type="match status" value="1"/>
</dbReference>
<evidence type="ECO:0000313" key="7">
    <source>
        <dbReference type="EMBL" id="KAJ5369341.1"/>
    </source>
</evidence>
<reference evidence="7" key="2">
    <citation type="journal article" date="2023" name="IMA Fungus">
        <title>Comparative genomic study of the Penicillium genus elucidates a diverse pangenome and 15 lateral gene transfer events.</title>
        <authorList>
            <person name="Petersen C."/>
            <person name="Sorensen T."/>
            <person name="Nielsen M.R."/>
            <person name="Sondergaard T.E."/>
            <person name="Sorensen J.L."/>
            <person name="Fitzpatrick D.A."/>
            <person name="Frisvad J.C."/>
            <person name="Nielsen K.L."/>
        </authorList>
    </citation>
    <scope>NUCLEOTIDE SEQUENCE</scope>
    <source>
        <strain evidence="7">IBT 29864</strain>
    </source>
</reference>